<dbReference type="Proteomes" id="UP000249794">
    <property type="component" value="Unassembled WGS sequence"/>
</dbReference>
<name>A0A2W4WX63_9CYAN</name>
<organism evidence="1 2">
    <name type="scientific">Phormidesmis priestleyi</name>
    <dbReference type="NCBI Taxonomy" id="268141"/>
    <lineage>
        <taxon>Bacteria</taxon>
        <taxon>Bacillati</taxon>
        <taxon>Cyanobacteriota</taxon>
        <taxon>Cyanophyceae</taxon>
        <taxon>Leptolyngbyales</taxon>
        <taxon>Leptolyngbyaceae</taxon>
        <taxon>Phormidesmis</taxon>
    </lineage>
</organism>
<reference evidence="2" key="1">
    <citation type="submission" date="2018-04" db="EMBL/GenBank/DDBJ databases">
        <authorList>
            <person name="Cornet L."/>
        </authorList>
    </citation>
    <scope>NUCLEOTIDE SEQUENCE [LARGE SCALE GENOMIC DNA]</scope>
</reference>
<sequence>MLALAGPSLAVRQELFDFIVIEFQQREGKSYPTIRKLRKALHNQRDQLLAFAGVLDQKLAAIATRFELPLQAVREVCLLHRKHQTSNAYWERWNQLYRKLSGKFYEVMKAVDEALKQTPRASSMVENINSRLRNYCFLRRSLGDSYLSLRQFFLNHRRLRRSRLSDSNSHFKTFVLKSGFEMRFRPNLKTAE</sequence>
<evidence type="ECO:0000313" key="1">
    <source>
        <dbReference type="EMBL" id="PZO49586.1"/>
    </source>
</evidence>
<proteinExistence type="predicted"/>
<gene>
    <name evidence="1" type="ORF">DCF15_16735</name>
</gene>
<evidence type="ECO:0000313" key="2">
    <source>
        <dbReference type="Proteomes" id="UP000249794"/>
    </source>
</evidence>
<reference evidence="1 2" key="2">
    <citation type="submission" date="2018-06" db="EMBL/GenBank/DDBJ databases">
        <title>Metagenomic assembly of (sub)arctic Cyanobacteria and their associated microbiome from non-axenic cultures.</title>
        <authorList>
            <person name="Baurain D."/>
        </authorList>
    </citation>
    <scope>NUCLEOTIDE SEQUENCE [LARGE SCALE GENOMIC DNA]</scope>
    <source>
        <strain evidence="1">ULC027bin1</strain>
    </source>
</reference>
<protein>
    <submittedName>
        <fullName evidence="1">Uncharacterized protein</fullName>
    </submittedName>
</protein>
<dbReference type="EMBL" id="QBMP01000208">
    <property type="protein sequence ID" value="PZO49586.1"/>
    <property type="molecule type" value="Genomic_DNA"/>
</dbReference>
<accession>A0A2W4WX63</accession>
<dbReference type="AlphaFoldDB" id="A0A2W4WX63"/>
<comment type="caution">
    <text evidence="1">The sequence shown here is derived from an EMBL/GenBank/DDBJ whole genome shotgun (WGS) entry which is preliminary data.</text>
</comment>